<keyword evidence="3" id="KW-0326">Glycosidase</keyword>
<gene>
    <name evidence="5" type="ORF">GMA10_12925</name>
</gene>
<dbReference type="PANTHER" id="PTHR10353">
    <property type="entry name" value="GLYCOSYL HYDROLASE"/>
    <property type="match status" value="1"/>
</dbReference>
<dbReference type="SUPFAM" id="SSF51445">
    <property type="entry name" value="(Trans)glycosidases"/>
    <property type="match status" value="1"/>
</dbReference>
<organism evidence="5 6">
    <name type="scientific">Rothia koreensis</name>
    <dbReference type="NCBI Taxonomy" id="592378"/>
    <lineage>
        <taxon>Bacteria</taxon>
        <taxon>Bacillati</taxon>
        <taxon>Actinomycetota</taxon>
        <taxon>Actinomycetes</taxon>
        <taxon>Micrococcales</taxon>
        <taxon>Micrococcaceae</taxon>
        <taxon>Rothia</taxon>
    </lineage>
</organism>
<dbReference type="FunFam" id="3.20.20.80:FF:000004">
    <property type="entry name" value="Beta-glucosidase 6-phospho-beta-glucosidase"/>
    <property type="match status" value="1"/>
</dbReference>
<evidence type="ECO:0000313" key="5">
    <source>
        <dbReference type="EMBL" id="MUN56100.1"/>
    </source>
</evidence>
<keyword evidence="2 5" id="KW-0378">Hydrolase</keyword>
<dbReference type="Pfam" id="PF00232">
    <property type="entry name" value="Glyco_hydro_1"/>
    <property type="match status" value="1"/>
</dbReference>
<dbReference type="PROSITE" id="PS00653">
    <property type="entry name" value="GLYCOSYL_HYDROL_F1_2"/>
    <property type="match status" value="1"/>
</dbReference>
<comment type="caution">
    <text evidence="5">The sequence shown here is derived from an EMBL/GenBank/DDBJ whole genome shotgun (WGS) entry which is preliminary data.</text>
</comment>
<dbReference type="InterPro" id="IPR033132">
    <property type="entry name" value="GH_1_N_CS"/>
</dbReference>
<dbReference type="InterPro" id="IPR001360">
    <property type="entry name" value="Glyco_hydro_1"/>
</dbReference>
<evidence type="ECO:0000256" key="4">
    <source>
        <dbReference type="RuleBase" id="RU003690"/>
    </source>
</evidence>
<dbReference type="Proteomes" id="UP000462152">
    <property type="component" value="Unassembled WGS sequence"/>
</dbReference>
<reference evidence="5 6" key="1">
    <citation type="submission" date="2019-12" db="EMBL/GenBank/DDBJ databases">
        <authorList>
            <person name="Li J."/>
            <person name="Shi Y."/>
            <person name="Xu G."/>
            <person name="Xiao D."/>
            <person name="Ran X."/>
        </authorList>
    </citation>
    <scope>NUCLEOTIDE SEQUENCE [LARGE SCALE GENOMIC DNA]</scope>
    <source>
        <strain evidence="5 6">JCM 15915</strain>
    </source>
</reference>
<evidence type="ECO:0000256" key="1">
    <source>
        <dbReference type="ARBA" id="ARBA00010838"/>
    </source>
</evidence>
<dbReference type="GO" id="GO:0016052">
    <property type="term" value="P:carbohydrate catabolic process"/>
    <property type="evidence" value="ECO:0007669"/>
    <property type="project" value="TreeGrafter"/>
</dbReference>
<protein>
    <submittedName>
        <fullName evidence="5">Family 1 glycosylhydrolase</fullName>
    </submittedName>
</protein>
<dbReference type="GO" id="GO:0008422">
    <property type="term" value="F:beta-glucosidase activity"/>
    <property type="evidence" value="ECO:0007669"/>
    <property type="project" value="TreeGrafter"/>
</dbReference>
<accession>A0A7M4BQ98</accession>
<evidence type="ECO:0000256" key="3">
    <source>
        <dbReference type="ARBA" id="ARBA00023295"/>
    </source>
</evidence>
<comment type="similarity">
    <text evidence="1 4">Belongs to the glycosyl hydrolase 1 family.</text>
</comment>
<dbReference type="PRINTS" id="PR00131">
    <property type="entry name" value="GLHYDRLASE1"/>
</dbReference>
<name>A0A7M4BQ98_9MICC</name>
<evidence type="ECO:0000256" key="2">
    <source>
        <dbReference type="ARBA" id="ARBA00022801"/>
    </source>
</evidence>
<dbReference type="PANTHER" id="PTHR10353:SF122">
    <property type="entry name" value="6-PHOSPHO-BETA-GLUCOSIDASE ASCB-RELATED"/>
    <property type="match status" value="1"/>
</dbReference>
<dbReference type="EMBL" id="WOGT01000016">
    <property type="protein sequence ID" value="MUN56100.1"/>
    <property type="molecule type" value="Genomic_DNA"/>
</dbReference>
<evidence type="ECO:0000313" key="6">
    <source>
        <dbReference type="Proteomes" id="UP000462152"/>
    </source>
</evidence>
<dbReference type="RefSeq" id="WP_129316420.1">
    <property type="nucleotide sequence ID" value="NZ_NOIQ01000028.1"/>
</dbReference>
<proteinExistence type="inferred from homology"/>
<dbReference type="GO" id="GO:0005829">
    <property type="term" value="C:cytosol"/>
    <property type="evidence" value="ECO:0007669"/>
    <property type="project" value="TreeGrafter"/>
</dbReference>
<dbReference type="InterPro" id="IPR017853">
    <property type="entry name" value="GH"/>
</dbReference>
<sequence>MSPQNTFPADFLWGGAIAANQAEGAWKEGGKGWCLADINQFRDDVALKKKSNKEMTTDQIAAHVADEDGVYPKRHGIDFYHTYDDDLRLLSQAGFTSFRTSINWARIFPQGDEESPNEEGLAFYDRLIDSVIAHGMEPVITLSHYEMPLHLATAYAGWYSRELIDLFLRYAETVLRRYSDRVKYWIVINQINLITHESFNHLGVAEDKVEDIVAAKHQAVHHEMVAAAAATSLGRSISSENRFGVMLCHTLTDPASPKPEDVFASFRQNQMQYLYSDIALRGVYPGYARRYFEDRDIDVEITAEDERVLREGTADYMTFSYYYTRIMDAAGWDAGDVDGRPNPYLEESDWGWAINPTGLRMALNAYWDRYQVPIMITENGFGAQDVLEDDGTVHDPYRSDYLREHLDAVAEAIGDGVDVRGHFAWGPIDIISCSSSEMNKRYGFIHVDQDDYGRGSGARTLKDSYWWYRDYVTAARSASRKNASS</sequence>
<dbReference type="Gene3D" id="3.20.20.80">
    <property type="entry name" value="Glycosidases"/>
    <property type="match status" value="1"/>
</dbReference>
<keyword evidence="6" id="KW-1185">Reference proteome</keyword>
<dbReference type="AlphaFoldDB" id="A0A7M4BQ98"/>
<dbReference type="OrthoDB" id="9765195at2"/>